<reference evidence="1 2" key="2">
    <citation type="journal article" date="1995" name="Virology">
        <title>Analysis of 43 kb of the Chlorella virus PBCV-1 330-kb genome: map positions 45 to 88.</title>
        <authorList>
            <person name="Li Y."/>
            <person name="Lu Z."/>
            <person name="Burbank D.E."/>
            <person name="Kutish G.F."/>
            <person name="Rock D.L."/>
            <person name="Van Etten J.L."/>
        </authorList>
    </citation>
    <scope>NUCLEOTIDE SEQUENCE [LARGE SCALE GENOMIC DNA]</scope>
</reference>
<reference evidence="1 2" key="7">
    <citation type="journal article" date="2000" name="Virology">
        <title>Characterization of a beta-1,3-glucanase encoded by chlorella virus PBCV-1.</title>
        <authorList>
            <person name="Sun L."/>
            <person name="Gurnon J.R."/>
            <person name="Adams B.J."/>
            <person name="Graves M.V."/>
            <person name="Van Etten J.L."/>
        </authorList>
    </citation>
    <scope>NUCLEOTIDE SEQUENCE [LARGE SCALE GENOMIC DNA]</scope>
</reference>
<dbReference type="GeneID" id="918199"/>
<keyword evidence="2" id="KW-1185">Reference proteome</keyword>
<organism evidence="1 2">
    <name type="scientific">Paramecium bursaria Chlorella virus 1</name>
    <name type="common">PBCV-1</name>
    <dbReference type="NCBI Taxonomy" id="10506"/>
    <lineage>
        <taxon>Viruses</taxon>
        <taxon>Varidnaviria</taxon>
        <taxon>Bamfordvirae</taxon>
        <taxon>Nucleocytoviricota</taxon>
        <taxon>Megaviricetes</taxon>
        <taxon>Algavirales</taxon>
        <taxon>Phycodnaviridae</taxon>
        <taxon>Chlorovirus</taxon>
        <taxon>Chlorovirus vanettense</taxon>
    </lineage>
</organism>
<reference evidence="1 2" key="8">
    <citation type="journal article" date="2010" name="J. Virol.">
        <title>Microarray analysis of Paramecium bursaria chlorella virus 1 transcription.</title>
        <authorList>
            <person name="Yanai-Balser G.M."/>
            <person name="Duncan G.A."/>
            <person name="Eudy J.D."/>
            <person name="Wang D."/>
            <person name="Li X."/>
            <person name="Agarkova I.V."/>
            <person name="Dunigan D.D."/>
            <person name="Van Etten J.L."/>
        </authorList>
    </citation>
    <scope>NUCLEOTIDE SEQUENCE [LARGE SCALE GENOMIC DNA]</scope>
</reference>
<accession>O41137</accession>
<protein>
    <submittedName>
        <fullName evidence="1">Uncharacterized protein</fullName>
    </submittedName>
</protein>
<evidence type="ECO:0000313" key="1">
    <source>
        <dbReference type="EMBL" id="AAC97039.1"/>
    </source>
</evidence>
<dbReference type="KEGG" id="vg:918199"/>
<reference evidence="1 2" key="4">
    <citation type="journal article" date="1996" name="Virology">
        <title>Analysis of 76 kb of the chlorella virus PBCV-1 330-kb genome: map positions 182 to 258.</title>
        <authorList>
            <person name="Kutish G.F."/>
            <person name="Li Y."/>
            <person name="Lu Z."/>
            <person name="Furuta M."/>
            <person name="Rock D.L."/>
            <person name="Van Etten J.L."/>
        </authorList>
    </citation>
    <scope>NUCLEOTIDE SEQUENCE [LARGE SCALE GENOMIC DNA]</scope>
</reference>
<reference evidence="1 2" key="5">
    <citation type="journal article" date="1997" name="Virology">
        <title>Analysis of 74 kb of DNA located at the right end of the 330-kb chlorella virus PBCV-1 genome.</title>
        <authorList>
            <person name="Li Y."/>
            <person name="Lu Z."/>
            <person name="Sun L."/>
            <person name="Ropp S."/>
            <person name="Kutish G.F."/>
            <person name="Rock D.L."/>
            <person name="Van Etten J.L."/>
        </authorList>
    </citation>
    <scope>NUCLEOTIDE SEQUENCE [LARGE SCALE GENOMIC DNA]</scope>
</reference>
<evidence type="ECO:0000313" key="2">
    <source>
        <dbReference type="Proteomes" id="UP000000862"/>
    </source>
</evidence>
<reference evidence="1 2" key="6">
    <citation type="journal article" date="1999" name="Virology">
        <title>Chlorella virus PBCV-1 encodes a functional homospermidine synthase.</title>
        <authorList>
            <person name="Kaiser A."/>
            <person name="Vollmert M."/>
            <person name="Tholl D."/>
            <person name="Graves M.V."/>
            <person name="Gurnon J.R."/>
            <person name="Xing W."/>
            <person name="Lisec A.D."/>
            <person name="Nickerson K.W."/>
            <person name="Van Etten J.L."/>
        </authorList>
    </citation>
    <scope>NUCLEOTIDE SEQUENCE [LARGE SCALE GENOMIC DNA]</scope>
</reference>
<organismHost>
    <name type="scientific">Chlorella</name>
    <dbReference type="NCBI Taxonomy" id="3071"/>
</organismHost>
<proteinExistence type="predicted"/>
<dbReference type="EMBL" id="JF411744">
    <property type="protein sequence ID" value="AAC97039.1"/>
    <property type="molecule type" value="Genomic_DNA"/>
</dbReference>
<dbReference type="PIR" id="T18157">
    <property type="entry name" value="T18157"/>
</dbReference>
<sequence>MQMIISKLKFLTFLTTLMKICTMVIFARRTQCSISLEILIRTHQTINVCTCSLSGRKLQAKVLQLNFSKKLLKNHLHMGSSIFTGIARISSRKTCLKNTGLKQSDP</sequence>
<reference evidence="1 2" key="3">
    <citation type="journal article" date="1996" name="Virology">
        <title>Analysis of 94 kb of the chlorella virus PBCV-1 330-kb genome: map positions 88 to 182.</title>
        <authorList>
            <person name="Lu Z."/>
            <person name="Li Y."/>
            <person name="Que Q."/>
            <person name="Kutish G.F."/>
            <person name="Rock D.L."/>
            <person name="Van Etten J.L."/>
        </authorList>
    </citation>
    <scope>NUCLEOTIDE SEQUENCE [LARGE SCALE GENOMIC DNA]</scope>
</reference>
<dbReference type="RefSeq" id="NP_049011.1">
    <property type="nucleotide sequence ID" value="NC_000852.5"/>
</dbReference>
<gene>
    <name evidence="1" type="primary">A655L</name>
</gene>
<reference evidence="1 2" key="1">
    <citation type="journal article" date="1995" name="Virology">
        <title>Analysis of 45 kb of DNA located at the left end of the chlorella virus PBCV-1 genome.</title>
        <authorList>
            <person name="Lu Z."/>
            <person name="Li Y."/>
            <person name="Zhang Y."/>
            <person name="Kutish G.F."/>
            <person name="Rock D.L."/>
            <person name="Van Etten J.L."/>
        </authorList>
    </citation>
    <scope>NUCLEOTIDE SEQUENCE [LARGE SCALE GENOMIC DNA]</scope>
</reference>
<dbReference type="Proteomes" id="UP000000862">
    <property type="component" value="Segment"/>
</dbReference>
<name>O41137_PBCV1</name>